<dbReference type="EMBL" id="HG322950">
    <property type="protein sequence ID" value="CDF86597.1"/>
    <property type="molecule type" value="Genomic_DNA"/>
</dbReference>
<dbReference type="InterPro" id="IPR037126">
    <property type="entry name" value="PdaC/RsiV-like_sf"/>
</dbReference>
<protein>
    <recommendedName>
        <fullName evidence="2">DUF3298 domain-containing protein</fullName>
    </recommendedName>
</protein>
<dbReference type="AlphaFoldDB" id="A0A024HQ20"/>
<dbReference type="PROSITE" id="PS51257">
    <property type="entry name" value="PROKAR_LIPOPROTEIN"/>
    <property type="match status" value="1"/>
</dbReference>
<reference evidence="3 4" key="2">
    <citation type="submission" date="2014-05" db="EMBL/GenBank/DDBJ databases">
        <title>Genome sequence of the 3-chlorobenzoate degrading bacterium Pseudomonas knackmussii B13 shows multiple evidence for horizontal gene transfer.</title>
        <authorList>
            <person name="Miyazaki R."/>
            <person name="Bertelli C."/>
            <person name="Falquet L."/>
            <person name="Robinson-Rechavi M."/>
            <person name="Gharib W."/>
            <person name="Roy S."/>
            <person name="Van der Meer J.R."/>
        </authorList>
    </citation>
    <scope>NUCLEOTIDE SEQUENCE [LARGE SCALE GENOMIC DNA]</scope>
    <source>
        <strain evidence="3 4">B13</strain>
    </source>
</reference>
<name>A0A024HQ20_PSEKB</name>
<dbReference type="Pfam" id="PF11738">
    <property type="entry name" value="DUF3298"/>
    <property type="match status" value="1"/>
</dbReference>
<dbReference type="Gene3D" id="3.90.640.20">
    <property type="entry name" value="Heat-shock cognate protein, ATPase"/>
    <property type="match status" value="1"/>
</dbReference>
<evidence type="ECO:0000256" key="1">
    <source>
        <dbReference type="SAM" id="SignalP"/>
    </source>
</evidence>
<dbReference type="Gene3D" id="3.30.565.40">
    <property type="entry name" value="Fervidobacterium nodosum Rt17-B1 like"/>
    <property type="match status" value="1"/>
</dbReference>
<evidence type="ECO:0000259" key="2">
    <source>
        <dbReference type="Pfam" id="PF11738"/>
    </source>
</evidence>
<evidence type="ECO:0000313" key="3">
    <source>
        <dbReference type="EMBL" id="CDF86597.1"/>
    </source>
</evidence>
<dbReference type="OrthoDB" id="8610451at2"/>
<dbReference type="STRING" id="1301098.PKB_5285"/>
<accession>A0A024HQ20</accession>
<reference evidence="3 4" key="1">
    <citation type="submission" date="2013-03" db="EMBL/GenBank/DDBJ databases">
        <authorList>
            <person name="Linke B."/>
        </authorList>
    </citation>
    <scope>NUCLEOTIDE SEQUENCE [LARGE SCALE GENOMIC DNA]</scope>
    <source>
        <strain evidence="3 4">B13</strain>
    </source>
</reference>
<dbReference type="Proteomes" id="UP000025241">
    <property type="component" value="Chromosome I"/>
</dbReference>
<feature type="domain" description="DUF3298" evidence="2">
    <location>
        <begin position="157"/>
        <end position="233"/>
    </location>
</feature>
<dbReference type="eggNOG" id="ENOG5032SQ9">
    <property type="taxonomic scope" value="Bacteria"/>
</dbReference>
<dbReference type="RefSeq" id="WP_043255803.1">
    <property type="nucleotide sequence ID" value="NZ_HG322950.1"/>
</dbReference>
<dbReference type="HOGENOM" id="CLU_088507_0_0_6"/>
<keyword evidence="4" id="KW-1185">Reference proteome</keyword>
<dbReference type="InterPro" id="IPR021729">
    <property type="entry name" value="DUF3298"/>
</dbReference>
<keyword evidence="1" id="KW-0732">Signal</keyword>
<feature type="signal peptide" evidence="1">
    <location>
        <begin position="1"/>
        <end position="23"/>
    </location>
</feature>
<dbReference type="KEGG" id="pkc:PKB_5285"/>
<proteinExistence type="predicted"/>
<dbReference type="PATRIC" id="fig|1301098.3.peg.5268"/>
<feature type="chain" id="PRO_5001530325" description="DUF3298 domain-containing protein" evidence="1">
    <location>
        <begin position="24"/>
        <end position="251"/>
    </location>
</feature>
<organism evidence="3 4">
    <name type="scientific">Pseudomonas knackmussii (strain DSM 6978 / CCUG 54928 / LMG 23759 / B13)</name>
    <dbReference type="NCBI Taxonomy" id="1301098"/>
    <lineage>
        <taxon>Bacteria</taxon>
        <taxon>Pseudomonadati</taxon>
        <taxon>Pseudomonadota</taxon>
        <taxon>Gammaproteobacteria</taxon>
        <taxon>Pseudomonadales</taxon>
        <taxon>Pseudomonadaceae</taxon>
        <taxon>Pseudomonas</taxon>
    </lineage>
</organism>
<sequence length="251" mass="28133">MHLLKIAALGALCLMLGACQSLFGPGLGEPLQPERKAFEHQQPGCTGEQCPLFNLDTLSFADEPALNAAIDAQLLDLTRATPDEARPASLELYEKRFLADAKPGWSSYLQAKVREQHDGLVIVELSSYVFTGGEYGQPGRAFINYDRRLHKVLELQDILLPGQEKAFWDTARLAHQAWIVQNKLLEQDPNFVKDWPFQPTPHFALTFGALTLKYDIDRIAPHSVGHPELKIPYPRLNGIVKPYYFPGRSAQ</sequence>
<evidence type="ECO:0000313" key="4">
    <source>
        <dbReference type="Proteomes" id="UP000025241"/>
    </source>
</evidence>
<gene>
    <name evidence="3" type="ORF">PKB_5285</name>
</gene>